<sequence length="54" mass="5882">MGQHNLVVVSTPDLSKEVLHTQGFEFGLRRSCSTSSWAKAKTWCSPSIASTGTR</sequence>
<keyword evidence="2" id="KW-1185">Reference proteome</keyword>
<evidence type="ECO:0000313" key="2">
    <source>
        <dbReference type="Proteomes" id="UP001062846"/>
    </source>
</evidence>
<comment type="caution">
    <text evidence="1">The sequence shown here is derived from an EMBL/GenBank/DDBJ whole genome shotgun (WGS) entry which is preliminary data.</text>
</comment>
<dbReference type="EMBL" id="CM046392">
    <property type="protein sequence ID" value="KAI8557166.1"/>
    <property type="molecule type" value="Genomic_DNA"/>
</dbReference>
<reference evidence="1" key="1">
    <citation type="submission" date="2022-02" db="EMBL/GenBank/DDBJ databases">
        <title>Plant Genome Project.</title>
        <authorList>
            <person name="Zhang R.-G."/>
        </authorList>
    </citation>
    <scope>NUCLEOTIDE SEQUENCE</scope>
    <source>
        <strain evidence="1">AT1</strain>
    </source>
</reference>
<accession>A0ACC0NW96</accession>
<name>A0ACC0NW96_RHOML</name>
<organism evidence="1 2">
    <name type="scientific">Rhododendron molle</name>
    <name type="common">Chinese azalea</name>
    <name type="synonym">Azalea mollis</name>
    <dbReference type="NCBI Taxonomy" id="49168"/>
    <lineage>
        <taxon>Eukaryota</taxon>
        <taxon>Viridiplantae</taxon>
        <taxon>Streptophyta</taxon>
        <taxon>Embryophyta</taxon>
        <taxon>Tracheophyta</taxon>
        <taxon>Spermatophyta</taxon>
        <taxon>Magnoliopsida</taxon>
        <taxon>eudicotyledons</taxon>
        <taxon>Gunneridae</taxon>
        <taxon>Pentapetalae</taxon>
        <taxon>asterids</taxon>
        <taxon>Ericales</taxon>
        <taxon>Ericaceae</taxon>
        <taxon>Ericoideae</taxon>
        <taxon>Rhodoreae</taxon>
        <taxon>Rhododendron</taxon>
    </lineage>
</organism>
<proteinExistence type="predicted"/>
<evidence type="ECO:0000313" key="1">
    <source>
        <dbReference type="EMBL" id="KAI8557166.1"/>
    </source>
</evidence>
<dbReference type="Proteomes" id="UP001062846">
    <property type="component" value="Chromosome 5"/>
</dbReference>
<protein>
    <submittedName>
        <fullName evidence="1">Uncharacterized protein</fullName>
    </submittedName>
</protein>
<gene>
    <name evidence="1" type="ORF">RHMOL_Rhmol05G0315200</name>
</gene>